<comment type="subcellular location">
    <subcellularLocation>
        <location evidence="1">Membrane</location>
        <topology evidence="1">Multi-pass membrane protein</topology>
    </subcellularLocation>
</comment>
<dbReference type="GO" id="GO:0016020">
    <property type="term" value="C:membrane"/>
    <property type="evidence" value="ECO:0007669"/>
    <property type="project" value="UniProtKB-SubCell"/>
</dbReference>
<feature type="transmembrane region" description="Helical" evidence="7">
    <location>
        <begin position="112"/>
        <end position="134"/>
    </location>
</feature>
<dbReference type="InterPro" id="IPR003593">
    <property type="entry name" value="AAA+_ATPase"/>
</dbReference>
<dbReference type="EMBL" id="CAXIEN010000150">
    <property type="protein sequence ID" value="CAL1281891.1"/>
    <property type="molecule type" value="Genomic_DNA"/>
</dbReference>
<feature type="transmembrane region" description="Helical" evidence="7">
    <location>
        <begin position="154"/>
        <end position="175"/>
    </location>
</feature>
<feature type="transmembrane region" description="Helical" evidence="7">
    <location>
        <begin position="937"/>
        <end position="959"/>
    </location>
</feature>
<dbReference type="InterPro" id="IPR026082">
    <property type="entry name" value="ABCA"/>
</dbReference>
<dbReference type="InterPro" id="IPR013525">
    <property type="entry name" value="ABC2_TM"/>
</dbReference>
<name>A0AAV2AD72_9ARAC</name>
<dbReference type="InterPro" id="IPR027417">
    <property type="entry name" value="P-loop_NTPase"/>
</dbReference>
<evidence type="ECO:0000256" key="6">
    <source>
        <dbReference type="ARBA" id="ARBA00023136"/>
    </source>
</evidence>
<dbReference type="PANTHER" id="PTHR19229">
    <property type="entry name" value="ATP-BINDING CASSETTE TRANSPORTER SUBFAMILY A ABCA"/>
    <property type="match status" value="1"/>
</dbReference>
<dbReference type="Gene3D" id="3.40.50.300">
    <property type="entry name" value="P-loop containing nucleotide triphosphate hydrolases"/>
    <property type="match status" value="2"/>
</dbReference>
<dbReference type="Pfam" id="PF23321">
    <property type="entry name" value="R1_ABCA1"/>
    <property type="match status" value="1"/>
</dbReference>
<dbReference type="Proteomes" id="UP001497382">
    <property type="component" value="Unassembled WGS sequence"/>
</dbReference>
<organism evidence="9 10">
    <name type="scientific">Larinioides sclopetarius</name>
    <dbReference type="NCBI Taxonomy" id="280406"/>
    <lineage>
        <taxon>Eukaryota</taxon>
        <taxon>Metazoa</taxon>
        <taxon>Ecdysozoa</taxon>
        <taxon>Arthropoda</taxon>
        <taxon>Chelicerata</taxon>
        <taxon>Arachnida</taxon>
        <taxon>Araneae</taxon>
        <taxon>Araneomorphae</taxon>
        <taxon>Entelegynae</taxon>
        <taxon>Araneoidea</taxon>
        <taxon>Araneidae</taxon>
        <taxon>Larinioides</taxon>
    </lineage>
</organism>
<dbReference type="FunFam" id="3.40.50.300:FF:002470">
    <property type="entry name" value="ABC transporter, putative"/>
    <property type="match status" value="1"/>
</dbReference>
<feature type="transmembrane region" description="Helical" evidence="7">
    <location>
        <begin position="971"/>
        <end position="992"/>
    </location>
</feature>
<dbReference type="InterPro" id="IPR056264">
    <property type="entry name" value="R2_ABCA1-4-like"/>
</dbReference>
<evidence type="ECO:0000256" key="3">
    <source>
        <dbReference type="ARBA" id="ARBA00022741"/>
    </source>
</evidence>
<feature type="domain" description="ABC transporter" evidence="8">
    <location>
        <begin position="341"/>
        <end position="574"/>
    </location>
</feature>
<feature type="transmembrane region" description="Helical" evidence="7">
    <location>
        <begin position="709"/>
        <end position="730"/>
    </location>
</feature>
<dbReference type="InterPro" id="IPR017871">
    <property type="entry name" value="ABC_transporter-like_CS"/>
</dbReference>
<evidence type="ECO:0000256" key="4">
    <source>
        <dbReference type="ARBA" id="ARBA00022840"/>
    </source>
</evidence>
<protein>
    <recommendedName>
        <fullName evidence="8">ABC transporter domain-containing protein</fullName>
    </recommendedName>
</protein>
<evidence type="ECO:0000313" key="9">
    <source>
        <dbReference type="EMBL" id="CAL1281891.1"/>
    </source>
</evidence>
<evidence type="ECO:0000259" key="8">
    <source>
        <dbReference type="PROSITE" id="PS50893"/>
    </source>
</evidence>
<evidence type="ECO:0000313" key="10">
    <source>
        <dbReference type="Proteomes" id="UP001497382"/>
    </source>
</evidence>
<keyword evidence="5 7" id="KW-1133">Transmembrane helix</keyword>
<keyword evidence="3" id="KW-0547">Nucleotide-binding</keyword>
<proteinExistence type="predicted"/>
<keyword evidence="4" id="KW-0067">ATP-binding</keyword>
<dbReference type="Pfam" id="PF12698">
    <property type="entry name" value="ABC2_membrane_3"/>
    <property type="match status" value="2"/>
</dbReference>
<keyword evidence="2 7" id="KW-0812">Transmembrane</keyword>
<evidence type="ECO:0000256" key="1">
    <source>
        <dbReference type="ARBA" id="ARBA00004141"/>
    </source>
</evidence>
<feature type="transmembrane region" description="Helical" evidence="7">
    <location>
        <begin position="998"/>
        <end position="1027"/>
    </location>
</feature>
<feature type="transmembrane region" description="Helical" evidence="7">
    <location>
        <begin position="220"/>
        <end position="243"/>
    </location>
</feature>
<dbReference type="Pfam" id="PF00005">
    <property type="entry name" value="ABC_tran"/>
    <property type="match status" value="2"/>
</dbReference>
<feature type="domain" description="ABC transporter" evidence="8">
    <location>
        <begin position="1196"/>
        <end position="1427"/>
    </location>
</feature>
<dbReference type="CDD" id="cd03263">
    <property type="entry name" value="ABC_subfamily_A"/>
    <property type="match status" value="2"/>
</dbReference>
<feature type="transmembrane region" description="Helical" evidence="7">
    <location>
        <begin position="68"/>
        <end position="92"/>
    </location>
</feature>
<feature type="transmembrane region" description="Helical" evidence="7">
    <location>
        <begin position="263"/>
        <end position="284"/>
    </location>
</feature>
<dbReference type="GO" id="GO:0016887">
    <property type="term" value="F:ATP hydrolysis activity"/>
    <property type="evidence" value="ECO:0007669"/>
    <property type="project" value="InterPro"/>
</dbReference>
<comment type="caution">
    <text evidence="9">The sequence shown here is derived from an EMBL/GenBank/DDBJ whole genome shotgun (WGS) entry which is preliminary data.</text>
</comment>
<gene>
    <name evidence="9" type="ORF">LARSCL_LOCUS11834</name>
</gene>
<evidence type="ECO:0000256" key="7">
    <source>
        <dbReference type="SAM" id="Phobius"/>
    </source>
</evidence>
<dbReference type="SUPFAM" id="SSF52540">
    <property type="entry name" value="P-loop containing nucleoside triphosphate hydrolases"/>
    <property type="match status" value="2"/>
</dbReference>
<dbReference type="GO" id="GO:0140359">
    <property type="term" value="F:ABC-type transporter activity"/>
    <property type="evidence" value="ECO:0007669"/>
    <property type="project" value="InterPro"/>
</dbReference>
<dbReference type="SMART" id="SM00382">
    <property type="entry name" value="AAA"/>
    <property type="match status" value="2"/>
</dbReference>
<reference evidence="9 10" key="1">
    <citation type="submission" date="2024-04" db="EMBL/GenBank/DDBJ databases">
        <authorList>
            <person name="Rising A."/>
            <person name="Reimegard J."/>
            <person name="Sonavane S."/>
            <person name="Akerstrom W."/>
            <person name="Nylinder S."/>
            <person name="Hedman E."/>
            <person name="Kallberg Y."/>
        </authorList>
    </citation>
    <scope>NUCLEOTIDE SEQUENCE [LARGE SCALE GENOMIC DNA]</scope>
</reference>
<feature type="transmembrane region" description="Helical" evidence="7">
    <location>
        <begin position="181"/>
        <end position="200"/>
    </location>
</feature>
<dbReference type="GO" id="GO:0005524">
    <property type="term" value="F:ATP binding"/>
    <property type="evidence" value="ECO:0007669"/>
    <property type="project" value="UniProtKB-KW"/>
</dbReference>
<dbReference type="GO" id="GO:0005319">
    <property type="term" value="F:lipid transporter activity"/>
    <property type="evidence" value="ECO:0007669"/>
    <property type="project" value="TreeGrafter"/>
</dbReference>
<dbReference type="PROSITE" id="PS50893">
    <property type="entry name" value="ABC_TRANSPORTER_2"/>
    <property type="match status" value="2"/>
</dbReference>
<dbReference type="PANTHER" id="PTHR19229:SF250">
    <property type="entry name" value="ABC TRANSPORTER DOMAIN-CONTAINING PROTEIN-RELATED"/>
    <property type="match status" value="1"/>
</dbReference>
<keyword evidence="10" id="KW-1185">Reference proteome</keyword>
<dbReference type="InterPro" id="IPR003439">
    <property type="entry name" value="ABC_transporter-like_ATP-bd"/>
</dbReference>
<sequence>MGTTELPFFGDYSGYSGTFFLAWQASVERAFIQRQAAQQGTNMMPEYEVSMQQFPYPAHKKVKKDMSFISFIPWVVCYGYLVFILNLVRRIIEEKSNGSKELMKMMGMTDFTYWSSTFLNYFMIALITIPIITIVYKATLKNGTALLMHSDGGLIFLLLMLFMISLILFCMAFSIFFNRGVFAIIVLLIVYIVSFTMLSVKLMDPRNESAYFSMSVIGKLGICLFPQTALVTAIFLISSYEATGEGVHWSNVSEFALLPEVNLSMVMLTMLFSCFLYAFILWYFDAVWPWQPGVPRPFYFFLTRSYWCGAKPKEQDEIELVENKNNVEFFEAEPGNISRGIVIKNLSKEFRSGLTSKYAVNNVSLNIYQGQITALLGHNGAGKTTTINILTGLFTPTSGSASINGLDILTDTTKARRGVGVCPQHNVLFDTLTVDEHLKIYGAMKGVPWSELASEATKALDILKLSDKRYELAKSLSGGMKRKLSLAVAIIGGSKVLFLDEPTSGMDVEARRSVWDALLEIRRDRTIILTTHYMEEADILGDRIAIMAEGEVQCCGSPMFLKQKFGTGYHLHVVKDTKFNLQAVISLLRNYVPEAKLGKELEKEISFSLSTDTGKDFGDMFEELEHRKHEFGVLSFGVTITTMEDVFLNVADISDVKYKAQSNHEEVNGVDVELGDIKGGALVLTSYRKLGNQFIAQLIKRFHYSKRHWSILIAQLAIPLFLMCLCMYIIKSGTSQYRTEFAPLKLDIRSVYGKTDGFFYSGREELTGLANSLKNVLESNKVNVRNVTNPTHFVLDYGKELTKYYKKIVVGGAVDRDSRGPLNLTAWYNDQMHHSMPMSLLLMHNALLQNVVGEGRISLTNAPLPELQIGYNPVGEIGGQFMVGVMATVFIPLALGFLSASFTLVPIHERATKAKLLQLMSGIPPVLYWTAMFLWDFLIHCIACIFMLIPYAIFAHYAFFGKHSISTGASLLLMFLYGWSSIPFSYLTSFVFSKGNTGFASVVGFSAAAGVGASSTFKALLFVSAISDKVKNDLKIATWVLRLFPTFSLGTGFSNLFAITYSNAVCESLPPEDLDITCKSSLMTPANSYFKCCKELCGNNCMKTINPLTWEENACGRDLFFLFIDGLIYFGLVLLLETSLLAKLIRLLKARLQRVKRPTITQMRQESVIEDTEVLQEELRIRQLTTTQPGSGGEALVVSDLTKMFKNFYAVKHLAFGIHQEECFGFLGVNGAGKTTTFRMLTGDCLPTEGNAFIQNSSLRTDLKKFQSYLGYCPQFDALIDRLTGREMLMLFGRLRGLHGNDLLDKVENMIRLTDLMKHADKQTQFYSGGNKRKLSVALALIATPPLILLDEPTAGVDPVSRRKIWKILAQARNNTGAAVLLTTHSMEESEALCNRLAIMVNGRFRCLGSIQQLKSKYGQGYTLIIKLKREDENNESALNVIKSHIQSNLQGADLKDDHQGMLQYHVVNPSLTLSYLFKFMSEMKTQFKLEDYLISTTSLEQIFLTFARTQRVHGE</sequence>
<evidence type="ECO:0000256" key="5">
    <source>
        <dbReference type="ARBA" id="ARBA00022989"/>
    </source>
</evidence>
<keyword evidence="6 7" id="KW-0472">Membrane</keyword>
<feature type="transmembrane region" description="Helical" evidence="7">
    <location>
        <begin position="1127"/>
        <end position="1148"/>
    </location>
</feature>
<dbReference type="FunFam" id="3.40.50.300:FF:000933">
    <property type="entry name" value="ABC transporter A family member 7"/>
    <property type="match status" value="1"/>
</dbReference>
<accession>A0AAV2AD72</accession>
<dbReference type="PROSITE" id="PS00211">
    <property type="entry name" value="ABC_TRANSPORTER_1"/>
    <property type="match status" value="2"/>
</dbReference>
<evidence type="ECO:0000256" key="2">
    <source>
        <dbReference type="ARBA" id="ARBA00022692"/>
    </source>
</evidence>
<feature type="transmembrane region" description="Helical" evidence="7">
    <location>
        <begin position="881"/>
        <end position="904"/>
    </location>
</feature>